<proteinExistence type="predicted"/>
<dbReference type="OrthoDB" id="116979at2"/>
<dbReference type="KEGG" id="pstg:E8M01_30930"/>
<organism evidence="3 4">
    <name type="scientific">Phreatobacter stygius</name>
    <dbReference type="NCBI Taxonomy" id="1940610"/>
    <lineage>
        <taxon>Bacteria</taxon>
        <taxon>Pseudomonadati</taxon>
        <taxon>Pseudomonadota</taxon>
        <taxon>Alphaproteobacteria</taxon>
        <taxon>Hyphomicrobiales</taxon>
        <taxon>Phreatobacteraceae</taxon>
        <taxon>Phreatobacter</taxon>
    </lineage>
</organism>
<dbReference type="SUPFAM" id="SSF89392">
    <property type="entry name" value="Prokaryotic lipoproteins and lipoprotein localization factors"/>
    <property type="match status" value="1"/>
</dbReference>
<dbReference type="EMBL" id="CP039690">
    <property type="protein sequence ID" value="QCI68255.1"/>
    <property type="molecule type" value="Genomic_DNA"/>
</dbReference>
<reference evidence="3 4" key="1">
    <citation type="submission" date="2019-04" db="EMBL/GenBank/DDBJ databases">
        <title>Phreatobacter aquaticus sp. nov.</title>
        <authorList>
            <person name="Choi A."/>
        </authorList>
    </citation>
    <scope>NUCLEOTIDE SEQUENCE [LARGE SCALE GENOMIC DNA]</scope>
    <source>
        <strain evidence="3 4">KCTC 52518</strain>
    </source>
</reference>
<evidence type="ECO:0000313" key="4">
    <source>
        <dbReference type="Proteomes" id="UP000298781"/>
    </source>
</evidence>
<evidence type="ECO:0000256" key="2">
    <source>
        <dbReference type="SAM" id="SignalP"/>
    </source>
</evidence>
<name>A0A4D7BC02_9HYPH</name>
<gene>
    <name evidence="3" type="ORF">E8M01_30930</name>
</gene>
<dbReference type="Pfam" id="PF09865">
    <property type="entry name" value="DUF2092"/>
    <property type="match status" value="1"/>
</dbReference>
<dbReference type="AlphaFoldDB" id="A0A4D7BC02"/>
<dbReference type="InterPro" id="IPR029046">
    <property type="entry name" value="LolA/LolB/LppX"/>
</dbReference>
<keyword evidence="4" id="KW-1185">Reference proteome</keyword>
<dbReference type="RefSeq" id="WP_136963674.1">
    <property type="nucleotide sequence ID" value="NZ_CP039690.1"/>
</dbReference>
<accession>A0A4D7BC02</accession>
<dbReference type="InterPro" id="IPR019207">
    <property type="entry name" value="DUF2092"/>
</dbReference>
<evidence type="ECO:0000313" key="3">
    <source>
        <dbReference type="EMBL" id="QCI68255.1"/>
    </source>
</evidence>
<dbReference type="Proteomes" id="UP000298781">
    <property type="component" value="Chromosome"/>
</dbReference>
<protein>
    <submittedName>
        <fullName evidence="3">DUF2092 domain-containing protein</fullName>
    </submittedName>
</protein>
<keyword evidence="1 2" id="KW-0732">Signal</keyword>
<feature type="chain" id="PRO_5020317495" evidence="2">
    <location>
        <begin position="38"/>
        <end position="276"/>
    </location>
</feature>
<evidence type="ECO:0000256" key="1">
    <source>
        <dbReference type="ARBA" id="ARBA00022729"/>
    </source>
</evidence>
<dbReference type="Gene3D" id="2.50.20.10">
    <property type="entry name" value="Lipoprotein localisation LolA/LolB/LppX"/>
    <property type="match status" value="1"/>
</dbReference>
<feature type="signal peptide" evidence="2">
    <location>
        <begin position="1"/>
        <end position="37"/>
    </location>
</feature>
<sequence>MPNPPGRTGPLRKAGLCVLAVGALAAGAMAVAGPAEAQTRPPRGAEARLITPAVDPASIAALSRMGEYLRSLKAFEINATTLVEVVLDNDQKIGIVGTARYRARLPDRLRVDLAAGSHQREIVYDGKTLMVIAPREHYYAQVDTRPTIKEMLEEAARRLGVDMPLADLFAWGASDAQWNAVRGSFRVGEAIVGGAPCEHWAFRERDQDWELCIRTGDQPLPLRIAIVRTRDPARPRFEAILTWTVNPDLGDGLFAYAPGAGTTRIEFLTSDMTGAR</sequence>